<evidence type="ECO:0000313" key="1">
    <source>
        <dbReference type="EMBL" id="MBK1878905.1"/>
    </source>
</evidence>
<sequence>MSESTTVYEALPGLSVPLGNALKELTAMWSPVDESGRRKDNEYRASRMNLIVHIGFEVSLEEAKELFQTVIGFSHRYPCRMILLCPQPESWESQEDMQCKIFSECVFGEGAGGMSCCEVLILGYTLSDRRFLENQVSVFLETDLPTYYWPTRFGSAELLSDYKFFFTQAERILFDSSRESFLIDQVDVPQPEKIHDLSYSRLLPIRQSIGQFLSAFPKEAIIDGLREVTLSSSASFKCEGRALMSWVASALKGCYATPEDANGRLRFDQQEAGDDSATPIMSFVYENDNYVTFTIDLAKGEAHVEGNLGKGKQELTTGVRLLDPETALAEALFHG</sequence>
<gene>
    <name evidence="1" type="ORF">JIN87_18625</name>
</gene>
<dbReference type="RefSeq" id="WP_200357118.1">
    <property type="nucleotide sequence ID" value="NZ_JAENIL010000037.1"/>
</dbReference>
<dbReference type="Proteomes" id="UP000617628">
    <property type="component" value="Unassembled WGS sequence"/>
</dbReference>
<accession>A0A934RW94</accession>
<keyword evidence="2" id="KW-1185">Reference proteome</keyword>
<comment type="caution">
    <text evidence="1">The sequence shown here is derived from an EMBL/GenBank/DDBJ whole genome shotgun (WGS) entry which is preliminary data.</text>
</comment>
<name>A0A934RW94_9BACT</name>
<organism evidence="1 2">
    <name type="scientific">Pelagicoccus mobilis</name>
    <dbReference type="NCBI Taxonomy" id="415221"/>
    <lineage>
        <taxon>Bacteria</taxon>
        <taxon>Pseudomonadati</taxon>
        <taxon>Verrucomicrobiota</taxon>
        <taxon>Opitutia</taxon>
        <taxon>Puniceicoccales</taxon>
        <taxon>Pelagicoccaceae</taxon>
        <taxon>Pelagicoccus</taxon>
    </lineage>
</organism>
<evidence type="ECO:0000313" key="2">
    <source>
        <dbReference type="Proteomes" id="UP000617628"/>
    </source>
</evidence>
<dbReference type="EMBL" id="JAENIL010000037">
    <property type="protein sequence ID" value="MBK1878905.1"/>
    <property type="molecule type" value="Genomic_DNA"/>
</dbReference>
<reference evidence="1" key="1">
    <citation type="submission" date="2021-01" db="EMBL/GenBank/DDBJ databases">
        <title>Modified the classification status of verrucomicrobia.</title>
        <authorList>
            <person name="Feng X."/>
        </authorList>
    </citation>
    <scope>NUCLEOTIDE SEQUENCE</scope>
    <source>
        <strain evidence="1">KCTC 13126</strain>
    </source>
</reference>
<proteinExistence type="predicted"/>
<protein>
    <submittedName>
        <fullName evidence="1">Glucose-6-phosphate dehydrogenase assembly protein OpcA</fullName>
    </submittedName>
</protein>
<dbReference type="AlphaFoldDB" id="A0A934RW94"/>